<evidence type="ECO:0000313" key="7">
    <source>
        <dbReference type="Proteomes" id="UP001552299"/>
    </source>
</evidence>
<dbReference type="GO" id="GO:0000124">
    <property type="term" value="C:SAGA complex"/>
    <property type="evidence" value="ECO:0007669"/>
    <property type="project" value="UniProtKB-ARBA"/>
</dbReference>
<evidence type="ECO:0000256" key="4">
    <source>
        <dbReference type="ARBA" id="ARBA00023242"/>
    </source>
</evidence>
<dbReference type="PANTHER" id="PTHR21277:SF5">
    <property type="entry name" value="TRANSCRIPTIONAL ADAPTER 1"/>
    <property type="match status" value="1"/>
</dbReference>
<dbReference type="PANTHER" id="PTHR21277">
    <property type="entry name" value="TRANSCRIPTIONAL ADAPTER 1"/>
    <property type="match status" value="1"/>
</dbReference>
<feature type="region of interest" description="Disordered" evidence="5">
    <location>
        <begin position="82"/>
        <end position="110"/>
    </location>
</feature>
<name>A0ABD0VBE7_DENTH</name>
<comment type="subcellular location">
    <subcellularLocation>
        <location evidence="1">Nucleus</location>
    </subcellularLocation>
</comment>
<accession>A0ABD0VBE7</accession>
<reference evidence="6 7" key="1">
    <citation type="journal article" date="2024" name="Plant Biotechnol. J.">
        <title>Dendrobium thyrsiflorum genome and its molecular insights into genes involved in important horticultural traits.</title>
        <authorList>
            <person name="Chen B."/>
            <person name="Wang J.Y."/>
            <person name="Zheng P.J."/>
            <person name="Li K.L."/>
            <person name="Liang Y.M."/>
            <person name="Chen X.F."/>
            <person name="Zhang C."/>
            <person name="Zhao X."/>
            <person name="He X."/>
            <person name="Zhang G.Q."/>
            <person name="Liu Z.J."/>
            <person name="Xu Q."/>
        </authorList>
    </citation>
    <scope>NUCLEOTIDE SEQUENCE [LARGE SCALE GENOMIC DNA]</scope>
    <source>
        <strain evidence="6">GZMU011</strain>
    </source>
</reference>
<evidence type="ECO:0000256" key="2">
    <source>
        <dbReference type="ARBA" id="ARBA00023015"/>
    </source>
</evidence>
<dbReference type="EMBL" id="JANQDX010000006">
    <property type="protein sequence ID" value="KAL0922130.1"/>
    <property type="molecule type" value="Genomic_DNA"/>
</dbReference>
<dbReference type="AlphaFoldDB" id="A0ABD0VBE7"/>
<keyword evidence="3" id="KW-0804">Transcription</keyword>
<gene>
    <name evidence="6" type="ORF">M5K25_006092</name>
</gene>
<proteinExistence type="predicted"/>
<keyword evidence="2" id="KW-0805">Transcription regulation</keyword>
<keyword evidence="7" id="KW-1185">Reference proteome</keyword>
<evidence type="ECO:0000256" key="3">
    <source>
        <dbReference type="ARBA" id="ARBA00023163"/>
    </source>
</evidence>
<dbReference type="Proteomes" id="UP001552299">
    <property type="component" value="Unassembled WGS sequence"/>
</dbReference>
<evidence type="ECO:0000256" key="5">
    <source>
        <dbReference type="SAM" id="MobiDB-lite"/>
    </source>
</evidence>
<organism evidence="6 7">
    <name type="scientific">Dendrobium thyrsiflorum</name>
    <name type="common">Pinecone-like raceme dendrobium</name>
    <name type="synonym">Orchid</name>
    <dbReference type="NCBI Taxonomy" id="117978"/>
    <lineage>
        <taxon>Eukaryota</taxon>
        <taxon>Viridiplantae</taxon>
        <taxon>Streptophyta</taxon>
        <taxon>Embryophyta</taxon>
        <taxon>Tracheophyta</taxon>
        <taxon>Spermatophyta</taxon>
        <taxon>Magnoliopsida</taxon>
        <taxon>Liliopsida</taxon>
        <taxon>Asparagales</taxon>
        <taxon>Orchidaceae</taxon>
        <taxon>Epidendroideae</taxon>
        <taxon>Malaxideae</taxon>
        <taxon>Dendrobiinae</taxon>
        <taxon>Dendrobium</taxon>
    </lineage>
</organism>
<evidence type="ECO:0000256" key="1">
    <source>
        <dbReference type="ARBA" id="ARBA00004123"/>
    </source>
</evidence>
<keyword evidence="4" id="KW-0539">Nucleus</keyword>
<protein>
    <recommendedName>
        <fullName evidence="8">Transcriptional coactivator Hfi1/Transcriptional adapter 1</fullName>
    </recommendedName>
</protein>
<evidence type="ECO:0008006" key="8">
    <source>
        <dbReference type="Google" id="ProtNLM"/>
    </source>
</evidence>
<comment type="caution">
    <text evidence="6">The sequence shown here is derived from an EMBL/GenBank/DDBJ whole genome shotgun (WGS) entry which is preliminary data.</text>
</comment>
<evidence type="ECO:0000313" key="6">
    <source>
        <dbReference type="EMBL" id="KAL0922130.1"/>
    </source>
</evidence>
<dbReference type="GO" id="GO:0005634">
    <property type="term" value="C:nucleus"/>
    <property type="evidence" value="ECO:0007669"/>
    <property type="project" value="UniProtKB-SubCell"/>
</dbReference>
<dbReference type="InterPro" id="IPR024738">
    <property type="entry name" value="Hfi1/Tada1"/>
</dbReference>
<sequence length="370" mass="42232">MPQLMPAMPPPRIDLGELKSQLAKRLGPERARRYFSYLHQLLSLKLRKSEFNKLCFLTIGRENVPLHNQLIQSVIKNAYQAKTPPPLKKPLQREDGLKPPPHPLIWSNGEILPQSPRRRRSVTQRSKLGLNEKVDVSILENGDLGYHELKRRHDDQDGQQAEQPLKRHRLDSNGIDEVIFGEDRDIIKQENDLKLSHGPLQAPLGIPYCQGKAKRSLSAGGSTRFGSFWSFSDSGELCHTEDLRKRMERIAERHGLGGVTLDSANLLNHSLDVYLQRLIKSSMELVRARVGPETIKQPVPKKKAHDKPINGIWPDRSMHVHGNNPLDLQERKCCLITRQDFTVAMKLNPQQLGEDAALWLEKICFHSFEE</sequence>
<dbReference type="Pfam" id="PF12767">
    <property type="entry name" value="SAGA-Tad1"/>
    <property type="match status" value="1"/>
</dbReference>